<feature type="compositionally biased region" description="Low complexity" evidence="1">
    <location>
        <begin position="50"/>
        <end position="62"/>
    </location>
</feature>
<protein>
    <submittedName>
        <fullName evidence="2">Uncharacterized protein</fullName>
    </submittedName>
</protein>
<feature type="compositionally biased region" description="Basic residues" evidence="1">
    <location>
        <begin position="96"/>
        <end position="118"/>
    </location>
</feature>
<reference evidence="2 3" key="1">
    <citation type="submission" date="2020-03" db="EMBL/GenBank/DDBJ databases">
        <title>WGS of actinomycetes isolated from Thailand.</title>
        <authorList>
            <person name="Thawai C."/>
        </authorList>
    </citation>
    <scope>NUCLEOTIDE SEQUENCE [LARGE SCALE GENOMIC DNA]</scope>
    <source>
        <strain evidence="2 3">PLAI 1-29</strain>
    </source>
</reference>
<feature type="compositionally biased region" description="Basic and acidic residues" evidence="1">
    <location>
        <begin position="64"/>
        <end position="74"/>
    </location>
</feature>
<feature type="region of interest" description="Disordered" evidence="1">
    <location>
        <begin position="1"/>
        <end position="31"/>
    </location>
</feature>
<accession>A0ABX1C0N7</accession>
<dbReference type="RefSeq" id="WP_168104105.1">
    <property type="nucleotide sequence ID" value="NZ_JAATEN010000025.1"/>
</dbReference>
<organism evidence="2 3">
    <name type="scientific">Streptomyces zingiberis</name>
    <dbReference type="NCBI Taxonomy" id="2053010"/>
    <lineage>
        <taxon>Bacteria</taxon>
        <taxon>Bacillati</taxon>
        <taxon>Actinomycetota</taxon>
        <taxon>Actinomycetes</taxon>
        <taxon>Kitasatosporales</taxon>
        <taxon>Streptomycetaceae</taxon>
        <taxon>Streptomyces</taxon>
    </lineage>
</organism>
<feature type="compositionally biased region" description="Basic and acidic residues" evidence="1">
    <location>
        <begin position="1"/>
        <end position="12"/>
    </location>
</feature>
<evidence type="ECO:0000256" key="1">
    <source>
        <dbReference type="SAM" id="MobiDB-lite"/>
    </source>
</evidence>
<name>A0ABX1C0N7_9ACTN</name>
<proteinExistence type="predicted"/>
<dbReference type="Proteomes" id="UP000695264">
    <property type="component" value="Unassembled WGS sequence"/>
</dbReference>
<feature type="region of interest" description="Disordered" evidence="1">
    <location>
        <begin position="45"/>
        <end position="130"/>
    </location>
</feature>
<comment type="caution">
    <text evidence="2">The sequence shown here is derived from an EMBL/GenBank/DDBJ whole genome shotgun (WGS) entry which is preliminary data.</text>
</comment>
<keyword evidence="3" id="KW-1185">Reference proteome</keyword>
<dbReference type="EMBL" id="JAATEN010000025">
    <property type="protein sequence ID" value="NJQ03479.1"/>
    <property type="molecule type" value="Genomic_DNA"/>
</dbReference>
<evidence type="ECO:0000313" key="2">
    <source>
        <dbReference type="EMBL" id="NJQ03479.1"/>
    </source>
</evidence>
<evidence type="ECO:0000313" key="3">
    <source>
        <dbReference type="Proteomes" id="UP000695264"/>
    </source>
</evidence>
<sequence>MEQPGHDEGREQMRHRHGGGDMPAGLRHLAGRCRVREMRRIRRVRGGAGARSVRAAAVPGVRRTGGDGEVEHRVQQCLGGEGGRHHDGQGAPPARQRPHRGALRGGHRHHRRPGHRPVQHGVVPGHREHT</sequence>
<gene>
    <name evidence="2" type="ORF">HCK00_23860</name>
</gene>